<protein>
    <submittedName>
        <fullName evidence="2">Uncharacterized protein</fullName>
    </submittedName>
</protein>
<keyword evidence="3" id="KW-1185">Reference proteome</keyword>
<accession>A0A4C1UP18</accession>
<evidence type="ECO:0000256" key="1">
    <source>
        <dbReference type="SAM" id="MobiDB-lite"/>
    </source>
</evidence>
<dbReference type="EMBL" id="BGZK01000196">
    <property type="protein sequence ID" value="GBP27584.1"/>
    <property type="molecule type" value="Genomic_DNA"/>
</dbReference>
<organism evidence="2 3">
    <name type="scientific">Eumeta variegata</name>
    <name type="common">Bagworm moth</name>
    <name type="synonym">Eumeta japonica</name>
    <dbReference type="NCBI Taxonomy" id="151549"/>
    <lineage>
        <taxon>Eukaryota</taxon>
        <taxon>Metazoa</taxon>
        <taxon>Ecdysozoa</taxon>
        <taxon>Arthropoda</taxon>
        <taxon>Hexapoda</taxon>
        <taxon>Insecta</taxon>
        <taxon>Pterygota</taxon>
        <taxon>Neoptera</taxon>
        <taxon>Endopterygota</taxon>
        <taxon>Lepidoptera</taxon>
        <taxon>Glossata</taxon>
        <taxon>Ditrysia</taxon>
        <taxon>Tineoidea</taxon>
        <taxon>Psychidae</taxon>
        <taxon>Oiketicinae</taxon>
        <taxon>Eumeta</taxon>
    </lineage>
</organism>
<gene>
    <name evidence="2" type="ORF">EVAR_102836_1</name>
</gene>
<feature type="region of interest" description="Disordered" evidence="1">
    <location>
        <begin position="1"/>
        <end position="25"/>
    </location>
</feature>
<evidence type="ECO:0000313" key="2">
    <source>
        <dbReference type="EMBL" id="GBP27584.1"/>
    </source>
</evidence>
<proteinExistence type="predicted"/>
<sequence>MLSTRRTSCERSDIRDDFNSKSSTNSVSTRMVTFNGDGCSMVKSLPSNQKILGMILTVCLVDCGVFDQALVSYLGKYFKVSVPDVVSGSPIHAGPA</sequence>
<evidence type="ECO:0000313" key="3">
    <source>
        <dbReference type="Proteomes" id="UP000299102"/>
    </source>
</evidence>
<name>A0A4C1UP18_EUMVA</name>
<dbReference type="AlphaFoldDB" id="A0A4C1UP18"/>
<reference evidence="2 3" key="1">
    <citation type="journal article" date="2019" name="Commun. Biol.">
        <title>The bagworm genome reveals a unique fibroin gene that provides high tensile strength.</title>
        <authorList>
            <person name="Kono N."/>
            <person name="Nakamura H."/>
            <person name="Ohtoshi R."/>
            <person name="Tomita M."/>
            <person name="Numata K."/>
            <person name="Arakawa K."/>
        </authorList>
    </citation>
    <scope>NUCLEOTIDE SEQUENCE [LARGE SCALE GENOMIC DNA]</scope>
</reference>
<feature type="compositionally biased region" description="Basic and acidic residues" evidence="1">
    <location>
        <begin position="7"/>
        <end position="19"/>
    </location>
</feature>
<dbReference type="Proteomes" id="UP000299102">
    <property type="component" value="Unassembled WGS sequence"/>
</dbReference>
<comment type="caution">
    <text evidence="2">The sequence shown here is derived from an EMBL/GenBank/DDBJ whole genome shotgun (WGS) entry which is preliminary data.</text>
</comment>